<organism evidence="1 2">
    <name type="scientific">Arachis hypogaea</name>
    <name type="common">Peanut</name>
    <dbReference type="NCBI Taxonomy" id="3818"/>
    <lineage>
        <taxon>Eukaryota</taxon>
        <taxon>Viridiplantae</taxon>
        <taxon>Streptophyta</taxon>
        <taxon>Embryophyta</taxon>
        <taxon>Tracheophyta</taxon>
        <taxon>Spermatophyta</taxon>
        <taxon>Magnoliopsida</taxon>
        <taxon>eudicotyledons</taxon>
        <taxon>Gunneridae</taxon>
        <taxon>Pentapetalae</taxon>
        <taxon>rosids</taxon>
        <taxon>fabids</taxon>
        <taxon>Fabales</taxon>
        <taxon>Fabaceae</taxon>
        <taxon>Papilionoideae</taxon>
        <taxon>50 kb inversion clade</taxon>
        <taxon>dalbergioids sensu lato</taxon>
        <taxon>Dalbergieae</taxon>
        <taxon>Pterocarpus clade</taxon>
        <taxon>Arachis</taxon>
    </lineage>
</organism>
<name>A0A445AZB3_ARAHY</name>
<protein>
    <recommendedName>
        <fullName evidence="3">Ubiquitin-like protease family profile domain-containing protein</fullName>
    </recommendedName>
</protein>
<dbReference type="EMBL" id="SDMP01000011">
    <property type="protein sequence ID" value="RYR31764.1"/>
    <property type="molecule type" value="Genomic_DNA"/>
</dbReference>
<dbReference type="Proteomes" id="UP000289738">
    <property type="component" value="Chromosome B01"/>
</dbReference>
<gene>
    <name evidence="1" type="ORF">Ahy_B01g056663</name>
</gene>
<dbReference type="AlphaFoldDB" id="A0A445AZB3"/>
<proteinExistence type="predicted"/>
<keyword evidence="2" id="KW-1185">Reference proteome</keyword>
<sequence>MMMARAVSFVPKEFPVPSFSLAFTDSSQEETLTQEERSTSEKGKSQVSPILVEDLEELVEQVANTGVAAALNFVEDRSPPLQKFEKFETPARMTEIVTTMCLILNKTRIKRFEEQVYCFPPDIVNMALGNHGGGEFLHSKTKKPFDIQDYSMFIPYLDMRKLASHSYAPIKLKHRSVRPNFRYLPRFDCAIYVMKWLEVLELENIKKEKYDWENWTQILFHEMNQDRDRAIREIEGIRLSKPSAALLSPYCQLGSNDIDND</sequence>
<reference evidence="1 2" key="1">
    <citation type="submission" date="2019-01" db="EMBL/GenBank/DDBJ databases">
        <title>Sequencing of cultivated peanut Arachis hypogaea provides insights into genome evolution and oil improvement.</title>
        <authorList>
            <person name="Chen X."/>
        </authorList>
    </citation>
    <scope>NUCLEOTIDE SEQUENCE [LARGE SCALE GENOMIC DNA]</scope>
    <source>
        <strain evidence="2">cv. Fuhuasheng</strain>
        <tissue evidence="1">Leaves</tissue>
    </source>
</reference>
<evidence type="ECO:0000313" key="2">
    <source>
        <dbReference type="Proteomes" id="UP000289738"/>
    </source>
</evidence>
<accession>A0A445AZB3</accession>
<evidence type="ECO:0008006" key="3">
    <source>
        <dbReference type="Google" id="ProtNLM"/>
    </source>
</evidence>
<evidence type="ECO:0000313" key="1">
    <source>
        <dbReference type="EMBL" id="RYR31764.1"/>
    </source>
</evidence>
<comment type="caution">
    <text evidence="1">The sequence shown here is derived from an EMBL/GenBank/DDBJ whole genome shotgun (WGS) entry which is preliminary data.</text>
</comment>